<feature type="transmembrane region" description="Helical" evidence="6">
    <location>
        <begin position="153"/>
        <end position="176"/>
    </location>
</feature>
<proteinExistence type="predicted"/>
<comment type="caution">
    <text evidence="7">The sequence shown here is derived from an EMBL/GenBank/DDBJ whole genome shotgun (WGS) entry which is preliminary data.</text>
</comment>
<name>A0ABQ4FHP1_9ACTN</name>
<reference evidence="7 8" key="1">
    <citation type="submission" date="2021-01" db="EMBL/GenBank/DDBJ databases">
        <title>Whole genome shotgun sequence of Microbispora amethystogenes NBRC 101907.</title>
        <authorList>
            <person name="Komaki H."/>
            <person name="Tamura T."/>
        </authorList>
    </citation>
    <scope>NUCLEOTIDE SEQUENCE [LARGE SCALE GENOMIC DNA]</scope>
    <source>
        <strain evidence="7 8">NBRC 101907</strain>
    </source>
</reference>
<keyword evidence="5 6" id="KW-0472">Membrane</keyword>
<dbReference type="PANTHER" id="PTHR30086">
    <property type="entry name" value="ARGININE EXPORTER PROTEIN ARGO"/>
    <property type="match status" value="1"/>
</dbReference>
<accession>A0ABQ4FHP1</accession>
<protein>
    <submittedName>
        <fullName evidence="7">Lysine transporter LysE</fullName>
    </submittedName>
</protein>
<evidence type="ECO:0000256" key="5">
    <source>
        <dbReference type="ARBA" id="ARBA00023136"/>
    </source>
</evidence>
<dbReference type="PANTHER" id="PTHR30086:SF20">
    <property type="entry name" value="ARGININE EXPORTER PROTEIN ARGO-RELATED"/>
    <property type="match status" value="1"/>
</dbReference>
<evidence type="ECO:0000256" key="2">
    <source>
        <dbReference type="ARBA" id="ARBA00022475"/>
    </source>
</evidence>
<organism evidence="7 8">
    <name type="scientific">Microbispora amethystogenes</name>
    <dbReference type="NCBI Taxonomy" id="1427754"/>
    <lineage>
        <taxon>Bacteria</taxon>
        <taxon>Bacillati</taxon>
        <taxon>Actinomycetota</taxon>
        <taxon>Actinomycetes</taxon>
        <taxon>Streptosporangiales</taxon>
        <taxon>Streptosporangiaceae</taxon>
        <taxon>Microbispora</taxon>
    </lineage>
</organism>
<evidence type="ECO:0000256" key="1">
    <source>
        <dbReference type="ARBA" id="ARBA00004651"/>
    </source>
</evidence>
<feature type="transmembrane region" description="Helical" evidence="6">
    <location>
        <begin position="6"/>
        <end position="29"/>
    </location>
</feature>
<gene>
    <name evidence="7" type="ORF">Mam01_44890</name>
</gene>
<dbReference type="RefSeq" id="WP_204287165.1">
    <property type="nucleotide sequence ID" value="NZ_BAABEJ010000019.1"/>
</dbReference>
<sequence length="212" mass="21869">MIGADRLAAFLAVVVVLIAVPGPSVVFMVSRGVALGRRAALPTALGNEAGLMVQLVLVALGLGSIVERSQVVLSLVKFAGALYLVYLGVQTWRHRRELAGELNGGRHTPAGAGRIFRDGFLVGVSNPKGLLIFTAILPQFVDAASGNIPLQLLVLGMICVGVALISDVSWGLFAGSARTWLGKSARRLEIMGGASGAIMIGLGAELALSSDG</sequence>
<feature type="transmembrane region" description="Helical" evidence="6">
    <location>
        <begin position="49"/>
        <end position="66"/>
    </location>
</feature>
<dbReference type="PIRSF" id="PIRSF006324">
    <property type="entry name" value="LeuE"/>
    <property type="match status" value="1"/>
</dbReference>
<keyword evidence="2" id="KW-1003">Cell membrane</keyword>
<evidence type="ECO:0000256" key="3">
    <source>
        <dbReference type="ARBA" id="ARBA00022692"/>
    </source>
</evidence>
<keyword evidence="3 6" id="KW-0812">Transmembrane</keyword>
<dbReference type="InterPro" id="IPR001123">
    <property type="entry name" value="LeuE-type"/>
</dbReference>
<evidence type="ECO:0000313" key="7">
    <source>
        <dbReference type="EMBL" id="GIH34325.1"/>
    </source>
</evidence>
<evidence type="ECO:0000256" key="4">
    <source>
        <dbReference type="ARBA" id="ARBA00022989"/>
    </source>
</evidence>
<dbReference type="Proteomes" id="UP000651728">
    <property type="component" value="Unassembled WGS sequence"/>
</dbReference>
<dbReference type="EMBL" id="BOOB01000036">
    <property type="protein sequence ID" value="GIH34325.1"/>
    <property type="molecule type" value="Genomic_DNA"/>
</dbReference>
<evidence type="ECO:0000313" key="8">
    <source>
        <dbReference type="Proteomes" id="UP000651728"/>
    </source>
</evidence>
<feature type="transmembrane region" description="Helical" evidence="6">
    <location>
        <begin position="72"/>
        <end position="89"/>
    </location>
</feature>
<dbReference type="Pfam" id="PF01810">
    <property type="entry name" value="LysE"/>
    <property type="match status" value="1"/>
</dbReference>
<keyword evidence="8" id="KW-1185">Reference proteome</keyword>
<comment type="subcellular location">
    <subcellularLocation>
        <location evidence="1">Cell membrane</location>
        <topology evidence="1">Multi-pass membrane protein</topology>
    </subcellularLocation>
</comment>
<feature type="transmembrane region" description="Helical" evidence="6">
    <location>
        <begin position="188"/>
        <end position="208"/>
    </location>
</feature>
<evidence type="ECO:0000256" key="6">
    <source>
        <dbReference type="SAM" id="Phobius"/>
    </source>
</evidence>
<keyword evidence="4 6" id="KW-1133">Transmembrane helix</keyword>